<feature type="region of interest" description="Disordered" evidence="1">
    <location>
        <begin position="1"/>
        <end position="22"/>
    </location>
</feature>
<feature type="transmembrane region" description="Helical" evidence="2">
    <location>
        <begin position="73"/>
        <end position="93"/>
    </location>
</feature>
<name>A0A7J0DHY8_9ERIC</name>
<dbReference type="PANTHER" id="PTHR31970:SF0">
    <property type="entry name" value="MOLYBDATE TRANSPORTER 1"/>
    <property type="match status" value="1"/>
</dbReference>
<comment type="caution">
    <text evidence="3">The sequence shown here is derived from an EMBL/GenBank/DDBJ whole genome shotgun (WGS) entry which is preliminary data.</text>
</comment>
<dbReference type="EMBL" id="BJWL01000227">
    <property type="protein sequence ID" value="GFS35387.1"/>
    <property type="molecule type" value="Genomic_DNA"/>
</dbReference>
<sequence>MESQNPPPQTPQETAVRPPASGFPTTVIEKLKTNLAFRSKWGELNGAMGDLGTYVPIVLALTLAKDLNLGTTLIFTGIYNIVTGAIYGVPMPVQPMKSISAVAISTPDFGIQEAMAAGIWTAAILFVLGVTGLMQLVYKLIPLSVVRGIQLAQGLSFAMTSIKYIRKVQDFSKSKASGERHWLGLDGLILALFCACFIIIINGAGDENEERGNDCDLGYNSTIALVDSELGRGGVQVVVGSFSGEGGFLGHVGVRDSGADEPGGVLVWGHAMLPWGWWAGWAVQVWWEEWWLCGPAWGCQVGLGLGIGQLLGEGFGPVSSWGIGGSSVICWNRVSYVLKRHELQGRVLCYASVHGRFASGLERSPGISLWDFGPFPS</sequence>
<keyword evidence="2" id="KW-0472">Membrane</keyword>
<dbReference type="OrthoDB" id="5402974at2759"/>
<proteinExistence type="predicted"/>
<evidence type="ECO:0000313" key="4">
    <source>
        <dbReference type="Proteomes" id="UP000585474"/>
    </source>
</evidence>
<keyword evidence="2" id="KW-0812">Transmembrane</keyword>
<feature type="transmembrane region" description="Helical" evidence="2">
    <location>
        <begin position="114"/>
        <end position="134"/>
    </location>
</feature>
<dbReference type="Proteomes" id="UP000585474">
    <property type="component" value="Unassembled WGS sequence"/>
</dbReference>
<gene>
    <name evidence="3" type="ORF">Acr_00g0039480</name>
</gene>
<evidence type="ECO:0000256" key="1">
    <source>
        <dbReference type="SAM" id="MobiDB-lite"/>
    </source>
</evidence>
<accession>A0A7J0DHY8</accession>
<reference evidence="4" key="1">
    <citation type="submission" date="2019-07" db="EMBL/GenBank/DDBJ databases">
        <title>De Novo Assembly of kiwifruit Actinidia rufa.</title>
        <authorList>
            <person name="Sugita-Konishi S."/>
            <person name="Sato K."/>
            <person name="Mori E."/>
            <person name="Abe Y."/>
            <person name="Kisaki G."/>
            <person name="Hamano K."/>
            <person name="Suezawa K."/>
            <person name="Otani M."/>
            <person name="Fukuda T."/>
            <person name="Manabe T."/>
            <person name="Gomi K."/>
            <person name="Tabuchi M."/>
            <person name="Akimitsu K."/>
            <person name="Kataoka I."/>
        </authorList>
    </citation>
    <scope>NUCLEOTIDE SEQUENCE [LARGE SCALE GENOMIC DNA]</scope>
    <source>
        <strain evidence="4">cv. Fuchu</strain>
    </source>
</reference>
<protein>
    <submittedName>
        <fullName evidence="3">Molybdate transporter 1</fullName>
    </submittedName>
</protein>
<dbReference type="AlphaFoldDB" id="A0A7J0DHY8"/>
<evidence type="ECO:0000256" key="2">
    <source>
        <dbReference type="SAM" id="Phobius"/>
    </source>
</evidence>
<organism evidence="3 4">
    <name type="scientific">Actinidia rufa</name>
    <dbReference type="NCBI Taxonomy" id="165716"/>
    <lineage>
        <taxon>Eukaryota</taxon>
        <taxon>Viridiplantae</taxon>
        <taxon>Streptophyta</taxon>
        <taxon>Embryophyta</taxon>
        <taxon>Tracheophyta</taxon>
        <taxon>Spermatophyta</taxon>
        <taxon>Magnoliopsida</taxon>
        <taxon>eudicotyledons</taxon>
        <taxon>Gunneridae</taxon>
        <taxon>Pentapetalae</taxon>
        <taxon>asterids</taxon>
        <taxon>Ericales</taxon>
        <taxon>Actinidiaceae</taxon>
        <taxon>Actinidia</taxon>
    </lineage>
</organism>
<dbReference type="InterPro" id="IPR031563">
    <property type="entry name" value="MOT1/MOT2"/>
</dbReference>
<keyword evidence="4" id="KW-1185">Reference proteome</keyword>
<dbReference type="GO" id="GO:0015098">
    <property type="term" value="F:molybdate ion transmembrane transporter activity"/>
    <property type="evidence" value="ECO:0007669"/>
    <property type="project" value="InterPro"/>
</dbReference>
<feature type="compositionally biased region" description="Pro residues" evidence="1">
    <location>
        <begin position="1"/>
        <end position="10"/>
    </location>
</feature>
<keyword evidence="2" id="KW-1133">Transmembrane helix</keyword>
<dbReference type="PANTHER" id="PTHR31970">
    <property type="match status" value="1"/>
</dbReference>
<dbReference type="Pfam" id="PF16983">
    <property type="entry name" value="MFS_MOT1"/>
    <property type="match status" value="1"/>
</dbReference>
<feature type="transmembrane region" description="Helical" evidence="2">
    <location>
        <begin position="183"/>
        <end position="205"/>
    </location>
</feature>
<evidence type="ECO:0000313" key="3">
    <source>
        <dbReference type="EMBL" id="GFS35387.1"/>
    </source>
</evidence>
<feature type="transmembrane region" description="Helical" evidence="2">
    <location>
        <begin position="140"/>
        <end position="162"/>
    </location>
</feature>